<feature type="non-terminal residue" evidence="1">
    <location>
        <position position="1"/>
    </location>
</feature>
<reference evidence="1 2" key="1">
    <citation type="journal article" date="2010" name="Science">
        <title>Genomic comparison of the ants Camponotus floridanus and Harpegnathos saltator.</title>
        <authorList>
            <person name="Bonasio R."/>
            <person name="Zhang G."/>
            <person name="Ye C."/>
            <person name="Mutti N.S."/>
            <person name="Fang X."/>
            <person name="Qin N."/>
            <person name="Donahue G."/>
            <person name="Yang P."/>
            <person name="Li Q."/>
            <person name="Li C."/>
            <person name="Zhang P."/>
            <person name="Huang Z."/>
            <person name="Berger S.L."/>
            <person name="Reinberg D."/>
            <person name="Wang J."/>
            <person name="Liebig J."/>
        </authorList>
    </citation>
    <scope>NUCLEOTIDE SEQUENCE [LARGE SCALE GENOMIC DNA]</scope>
    <source>
        <strain evidence="1 2">R22 G/1</strain>
    </source>
</reference>
<evidence type="ECO:0008006" key="3">
    <source>
        <dbReference type="Google" id="ProtNLM"/>
    </source>
</evidence>
<accession>E2B4N0</accession>
<feature type="non-terminal residue" evidence="1">
    <location>
        <position position="37"/>
    </location>
</feature>
<dbReference type="AlphaFoldDB" id="E2B4N0"/>
<proteinExistence type="predicted"/>
<dbReference type="Proteomes" id="UP000008237">
    <property type="component" value="Unassembled WGS sequence"/>
</dbReference>
<organism evidence="2">
    <name type="scientific">Harpegnathos saltator</name>
    <name type="common">Jerdon's jumping ant</name>
    <dbReference type="NCBI Taxonomy" id="610380"/>
    <lineage>
        <taxon>Eukaryota</taxon>
        <taxon>Metazoa</taxon>
        <taxon>Ecdysozoa</taxon>
        <taxon>Arthropoda</taxon>
        <taxon>Hexapoda</taxon>
        <taxon>Insecta</taxon>
        <taxon>Pterygota</taxon>
        <taxon>Neoptera</taxon>
        <taxon>Endopterygota</taxon>
        <taxon>Hymenoptera</taxon>
        <taxon>Apocrita</taxon>
        <taxon>Aculeata</taxon>
        <taxon>Formicoidea</taxon>
        <taxon>Formicidae</taxon>
        <taxon>Ponerinae</taxon>
        <taxon>Ponerini</taxon>
        <taxon>Harpegnathos</taxon>
    </lineage>
</organism>
<dbReference type="EMBL" id="GL445576">
    <property type="protein sequence ID" value="EFN89348.1"/>
    <property type="molecule type" value="Genomic_DNA"/>
</dbReference>
<dbReference type="InParanoid" id="E2B4N0"/>
<protein>
    <recommendedName>
        <fullName evidence="3">Histone-lysine N-methyltransferase SETMAR</fullName>
    </recommendedName>
</protein>
<evidence type="ECO:0000313" key="2">
    <source>
        <dbReference type="Proteomes" id="UP000008237"/>
    </source>
</evidence>
<keyword evidence="2" id="KW-1185">Reference proteome</keyword>
<sequence>LDGYFEELDDSHYKQGIEAIEHRWEKCIELKRDYVEK</sequence>
<evidence type="ECO:0000313" key="1">
    <source>
        <dbReference type="EMBL" id="EFN89348.1"/>
    </source>
</evidence>
<gene>
    <name evidence="1" type="ORF">EAI_07837</name>
</gene>
<name>E2B4N0_HARSA</name>